<evidence type="ECO:0000256" key="1">
    <source>
        <dbReference type="SAM" id="Coils"/>
    </source>
</evidence>
<accession>A0A1W6MKV1</accession>
<dbReference type="OrthoDB" id="9767721at2"/>
<dbReference type="InterPro" id="IPR036611">
    <property type="entry name" value="Trigger_fac_ribosome-bd_sf"/>
</dbReference>
<sequence length="443" mass="51548">MNINRTDVDALNAVLSLEIKQEDYKEKVEKILKDYRKTANVPGFRKGHVPAGLINKKYRVPVMVDEINKMIQEKLNSYIQEEKLELLGNPLPKEQEDIDWENAKDFNFEFEIGLAPEFDVDLKGKKITSYEIKVDDKTINDQIDRIREQYGKLVNKDEVAEGDEITGVFRNDDEDINVDATFKTDRIKGKTNMKKLVGSKPGDVLKLKTQNLFENDQDLNNLLKIDQEKVDEGINVPLEFEITEVNTREKAEMTQEFFDKLFGPDAIKSEDELKERLREDASKQFAQQTDQKLLTDVTESLIENTKFDLPADFLKRWIANNGEQEMTAEEAEEEYNRSEKGLRYQLIEGNLIKNNEDLQLKFEDLQEYARTMIRQQMAQYGHTGATDEEVDQVVARIMSNQDEVKKMSEQLQNEKMLDFFKENVSLKKKEVSYEKFIEEAYGA</sequence>
<dbReference type="PANTHER" id="PTHR30560">
    <property type="entry name" value="TRIGGER FACTOR CHAPERONE AND PEPTIDYL-PROLYL CIS/TRANS ISOMERASE"/>
    <property type="match status" value="1"/>
</dbReference>
<dbReference type="InterPro" id="IPR027304">
    <property type="entry name" value="Trigger_fact/SurA_dom_sf"/>
</dbReference>
<evidence type="ECO:0000313" key="4">
    <source>
        <dbReference type="Proteomes" id="UP000193431"/>
    </source>
</evidence>
<dbReference type="RefSeq" id="WP_085766895.1">
    <property type="nucleotide sequence ID" value="NZ_CP019344.1"/>
</dbReference>
<dbReference type="InterPro" id="IPR008881">
    <property type="entry name" value="Trigger_fac_ribosome-bd_bac"/>
</dbReference>
<dbReference type="STRING" id="331648.BST97_08860"/>
<dbReference type="GO" id="GO:0051083">
    <property type="term" value="P:'de novo' cotranslational protein folding"/>
    <property type="evidence" value="ECO:0007669"/>
    <property type="project" value="TreeGrafter"/>
</dbReference>
<dbReference type="Gene3D" id="1.10.3120.10">
    <property type="entry name" value="Trigger factor, C-terminal domain"/>
    <property type="match status" value="1"/>
</dbReference>
<feature type="coiled-coil region" evidence="1">
    <location>
        <begin position="314"/>
        <end position="341"/>
    </location>
</feature>
<dbReference type="AlphaFoldDB" id="A0A1W6MKV1"/>
<dbReference type="GO" id="GO:0015031">
    <property type="term" value="P:protein transport"/>
    <property type="evidence" value="ECO:0007669"/>
    <property type="project" value="InterPro"/>
</dbReference>
<gene>
    <name evidence="3" type="ORF">BST97_08860</name>
</gene>
<dbReference type="PIRSF" id="PIRSF003095">
    <property type="entry name" value="Trigger_factor"/>
    <property type="match status" value="1"/>
</dbReference>
<dbReference type="GO" id="GO:0043335">
    <property type="term" value="P:protein unfolding"/>
    <property type="evidence" value="ECO:0007669"/>
    <property type="project" value="TreeGrafter"/>
</dbReference>
<dbReference type="SUPFAM" id="SSF102735">
    <property type="entry name" value="Trigger factor ribosome-binding domain"/>
    <property type="match status" value="1"/>
</dbReference>
<dbReference type="PANTHER" id="PTHR30560:SF3">
    <property type="entry name" value="TRIGGER FACTOR-LIKE PROTEIN TIG, CHLOROPLASTIC"/>
    <property type="match status" value="1"/>
</dbReference>
<dbReference type="GO" id="GO:0044183">
    <property type="term" value="F:protein folding chaperone"/>
    <property type="evidence" value="ECO:0007669"/>
    <property type="project" value="TreeGrafter"/>
</dbReference>
<protein>
    <submittedName>
        <fullName evidence="3">Trigger factor</fullName>
    </submittedName>
</protein>
<reference evidence="3 4" key="1">
    <citation type="submission" date="2016-11" db="EMBL/GenBank/DDBJ databases">
        <title>Trade-off between light-utilization and light-protection in marine flavobacteria.</title>
        <authorList>
            <person name="Kumagai Y."/>
        </authorList>
    </citation>
    <scope>NUCLEOTIDE SEQUENCE [LARGE SCALE GENOMIC DNA]</scope>
    <source>
        <strain evidence="3 4">JCM 13191</strain>
    </source>
</reference>
<dbReference type="InterPro" id="IPR005215">
    <property type="entry name" value="Trig_fac"/>
</dbReference>
<keyword evidence="4" id="KW-1185">Reference proteome</keyword>
<dbReference type="NCBIfam" id="TIGR00115">
    <property type="entry name" value="tig"/>
    <property type="match status" value="1"/>
</dbReference>
<evidence type="ECO:0000313" key="3">
    <source>
        <dbReference type="EMBL" id="ARN78099.1"/>
    </source>
</evidence>
<dbReference type="Pfam" id="PF05697">
    <property type="entry name" value="Trigger_N"/>
    <property type="match status" value="1"/>
</dbReference>
<dbReference type="SUPFAM" id="SSF109998">
    <property type="entry name" value="Triger factor/SurA peptide-binding domain-like"/>
    <property type="match status" value="1"/>
</dbReference>
<dbReference type="GO" id="GO:0043022">
    <property type="term" value="F:ribosome binding"/>
    <property type="evidence" value="ECO:0007669"/>
    <property type="project" value="TreeGrafter"/>
</dbReference>
<dbReference type="Proteomes" id="UP000193431">
    <property type="component" value="Chromosome"/>
</dbReference>
<proteinExistence type="predicted"/>
<feature type="domain" description="Trigger factor ribosome-binding bacterial" evidence="2">
    <location>
        <begin position="1"/>
        <end position="146"/>
    </location>
</feature>
<name>A0A1W6MKV1_9FLAO</name>
<dbReference type="EMBL" id="CP019344">
    <property type="protein sequence ID" value="ARN78099.1"/>
    <property type="molecule type" value="Genomic_DNA"/>
</dbReference>
<dbReference type="GO" id="GO:0003755">
    <property type="term" value="F:peptidyl-prolyl cis-trans isomerase activity"/>
    <property type="evidence" value="ECO:0007669"/>
    <property type="project" value="TreeGrafter"/>
</dbReference>
<evidence type="ECO:0000259" key="2">
    <source>
        <dbReference type="Pfam" id="PF05697"/>
    </source>
</evidence>
<dbReference type="InterPro" id="IPR037041">
    <property type="entry name" value="Trigger_fac_C_sf"/>
</dbReference>
<organism evidence="3 4">
    <name type="scientific">Nonlabens spongiae</name>
    <dbReference type="NCBI Taxonomy" id="331648"/>
    <lineage>
        <taxon>Bacteria</taxon>
        <taxon>Pseudomonadati</taxon>
        <taxon>Bacteroidota</taxon>
        <taxon>Flavobacteriia</taxon>
        <taxon>Flavobacteriales</taxon>
        <taxon>Flavobacteriaceae</taxon>
        <taxon>Nonlabens</taxon>
    </lineage>
</organism>
<keyword evidence="1" id="KW-0175">Coiled coil</keyword>
<dbReference type="Gene3D" id="3.30.70.1050">
    <property type="entry name" value="Trigger factor ribosome-binding domain"/>
    <property type="match status" value="1"/>
</dbReference>